<keyword evidence="2" id="KW-1185">Reference proteome</keyword>
<dbReference type="Proteomes" id="UP000189933">
    <property type="component" value="Unassembled WGS sequence"/>
</dbReference>
<dbReference type="PANTHER" id="PTHR10443:SF12">
    <property type="entry name" value="DIPEPTIDASE"/>
    <property type="match status" value="1"/>
</dbReference>
<reference evidence="2" key="1">
    <citation type="submission" date="2017-02" db="EMBL/GenBank/DDBJ databases">
        <authorList>
            <person name="Varghese N."/>
            <person name="Submissions S."/>
        </authorList>
    </citation>
    <scope>NUCLEOTIDE SEQUENCE [LARGE SCALE GENOMIC DNA]</scope>
    <source>
        <strain evidence="2">DSM 16521</strain>
    </source>
</reference>
<evidence type="ECO:0000313" key="2">
    <source>
        <dbReference type="Proteomes" id="UP000189933"/>
    </source>
</evidence>
<name>A0A1T4LQ53_9FIRM</name>
<dbReference type="InterPro" id="IPR032466">
    <property type="entry name" value="Metal_Hydrolase"/>
</dbReference>
<dbReference type="InterPro" id="IPR008257">
    <property type="entry name" value="Pept_M19"/>
</dbReference>
<dbReference type="Gene3D" id="3.20.20.140">
    <property type="entry name" value="Metal-dependent hydrolases"/>
    <property type="match status" value="1"/>
</dbReference>
<dbReference type="GO" id="GO:0006508">
    <property type="term" value="P:proteolysis"/>
    <property type="evidence" value="ECO:0007669"/>
    <property type="project" value="InterPro"/>
</dbReference>
<dbReference type="Pfam" id="PF01244">
    <property type="entry name" value="Peptidase_M19"/>
    <property type="match status" value="1"/>
</dbReference>
<dbReference type="EMBL" id="FUXM01000002">
    <property type="protein sequence ID" value="SJZ56766.1"/>
    <property type="molecule type" value="Genomic_DNA"/>
</dbReference>
<evidence type="ECO:0000313" key="1">
    <source>
        <dbReference type="EMBL" id="SJZ56766.1"/>
    </source>
</evidence>
<dbReference type="RefSeq" id="WP_159071869.1">
    <property type="nucleotide sequence ID" value="NZ_FUXM01000002.1"/>
</dbReference>
<dbReference type="OrthoDB" id="9804920at2"/>
<gene>
    <name evidence="1" type="ORF">SAMN02745885_00247</name>
</gene>
<sequence>MDYSKVLLFDGHCDAPWAEFQGQKPAIDSRPVEGRYIQVLNTFFSDSMLVKESKWSTLFSLWDISRRIARRLNLPILTERPFSTQYGIILGIEGLDLFSGNMAELEALFVLGYRLIGLTWNRSNLVADGVGAGSSAKGLTQIGKLVVKWCLDKGVILDLAHLAEKGFWDVMAVATKPIVVSHANCYQLCPHQRNLTDCQIKALIANQGLIGITFVPEFLSGKTQATMDDIIRHLDHVLALGGENNVGFGSDFAGTDSLPLGITGPESWMKIIESLYQRYSDELVHKIIGLNWLRIINSNLPERRN</sequence>
<dbReference type="PANTHER" id="PTHR10443">
    <property type="entry name" value="MICROSOMAL DIPEPTIDASE"/>
    <property type="match status" value="1"/>
</dbReference>
<organism evidence="1 2">
    <name type="scientific">Carboxydocella sporoproducens DSM 16521</name>
    <dbReference type="NCBI Taxonomy" id="1121270"/>
    <lineage>
        <taxon>Bacteria</taxon>
        <taxon>Bacillati</taxon>
        <taxon>Bacillota</taxon>
        <taxon>Clostridia</taxon>
        <taxon>Eubacteriales</taxon>
        <taxon>Clostridiales Family XVI. Incertae Sedis</taxon>
        <taxon>Carboxydocella</taxon>
    </lineage>
</organism>
<dbReference type="AlphaFoldDB" id="A0A1T4LQ53"/>
<accession>A0A1T4LQ53</accession>
<protein>
    <submittedName>
        <fullName evidence="1">Membrane dipeptidase</fullName>
    </submittedName>
</protein>
<dbReference type="SUPFAM" id="SSF51556">
    <property type="entry name" value="Metallo-dependent hydrolases"/>
    <property type="match status" value="1"/>
</dbReference>
<dbReference type="GO" id="GO:0070573">
    <property type="term" value="F:metallodipeptidase activity"/>
    <property type="evidence" value="ECO:0007669"/>
    <property type="project" value="InterPro"/>
</dbReference>
<dbReference type="PROSITE" id="PS51365">
    <property type="entry name" value="RENAL_DIPEPTIDASE_2"/>
    <property type="match status" value="1"/>
</dbReference>
<proteinExistence type="predicted"/>